<feature type="chain" id="PRO_5046941971" description="PEP-CTERM sorting domain-containing protein" evidence="1">
    <location>
        <begin position="24"/>
        <end position="308"/>
    </location>
</feature>
<keyword evidence="3" id="KW-1185">Reference proteome</keyword>
<accession>A0ABT7SUF6</accession>
<evidence type="ECO:0008006" key="4">
    <source>
        <dbReference type="Google" id="ProtNLM"/>
    </source>
</evidence>
<dbReference type="RefSeq" id="WP_289363907.1">
    <property type="nucleotide sequence ID" value="NZ_JAUCBP010000002.1"/>
</dbReference>
<name>A0ABT7SUF6_9ALTE</name>
<protein>
    <recommendedName>
        <fullName evidence="4">PEP-CTERM sorting domain-containing protein</fullName>
    </recommendedName>
</protein>
<gene>
    <name evidence="2" type="ORF">QTP81_04165</name>
</gene>
<sequence>MGNLKKLSALLLLGSLAAFNASASGATQYTIDFDDPNFVAPGSSHGWGKWSQVIDDEYSDGRFGGIDVSFWTSIQTGVNGFDGLDFNPSSNFSITNSGKDSNGNAASIAPYLVLFNTAYSSSDDNDLEVGVNNNDGMASNYTGGNIAIINENWADGNNERCTAYMGNDYCHDPDDRYTSSDGAPHGGWVFVNFSQPVNLHSIDLVDMENRSNQLGSFGFYDATQTLMGTQAMSPTLLNTSSSHGNGGWLTQTFNGAMNVTTLVLRMQGSGGFDNIVFSAVRRNVSEPSTIAIMLLSFGLLVFRLKRKS</sequence>
<evidence type="ECO:0000256" key="1">
    <source>
        <dbReference type="SAM" id="SignalP"/>
    </source>
</evidence>
<evidence type="ECO:0000313" key="2">
    <source>
        <dbReference type="EMBL" id="MDM7859800.1"/>
    </source>
</evidence>
<organism evidence="2 3">
    <name type="scientific">Alteromonas arenosi</name>
    <dbReference type="NCBI Taxonomy" id="3055817"/>
    <lineage>
        <taxon>Bacteria</taxon>
        <taxon>Pseudomonadati</taxon>
        <taxon>Pseudomonadota</taxon>
        <taxon>Gammaproteobacteria</taxon>
        <taxon>Alteromonadales</taxon>
        <taxon>Alteromonadaceae</taxon>
        <taxon>Alteromonas/Salinimonas group</taxon>
        <taxon>Alteromonas</taxon>
    </lineage>
</organism>
<reference evidence="2 3" key="1">
    <citation type="submission" date="2023-06" db="EMBL/GenBank/DDBJ databases">
        <title>Alteromonas sp. ASW11-36 isolated from intertidal sand.</title>
        <authorList>
            <person name="Li Y."/>
        </authorList>
    </citation>
    <scope>NUCLEOTIDE SEQUENCE [LARGE SCALE GENOMIC DNA]</scope>
    <source>
        <strain evidence="2 3">ASW11-36</strain>
    </source>
</reference>
<proteinExistence type="predicted"/>
<dbReference type="EMBL" id="JAUCBP010000002">
    <property type="protein sequence ID" value="MDM7859800.1"/>
    <property type="molecule type" value="Genomic_DNA"/>
</dbReference>
<keyword evidence="1" id="KW-0732">Signal</keyword>
<comment type="caution">
    <text evidence="2">The sequence shown here is derived from an EMBL/GenBank/DDBJ whole genome shotgun (WGS) entry which is preliminary data.</text>
</comment>
<dbReference type="Proteomes" id="UP001234343">
    <property type="component" value="Unassembled WGS sequence"/>
</dbReference>
<feature type="signal peptide" evidence="1">
    <location>
        <begin position="1"/>
        <end position="23"/>
    </location>
</feature>
<evidence type="ECO:0000313" key="3">
    <source>
        <dbReference type="Proteomes" id="UP001234343"/>
    </source>
</evidence>